<accession>A0A3T0ECL5</accession>
<dbReference type="RefSeq" id="WP_127568491.1">
    <property type="nucleotide sequence ID" value="NZ_BMFB01000001.1"/>
</dbReference>
<dbReference type="OrthoDB" id="7429205at2"/>
<dbReference type="AlphaFoldDB" id="A0A3T0ECL5"/>
<dbReference type="EMBL" id="CP018911">
    <property type="protein sequence ID" value="AZU05037.1"/>
    <property type="molecule type" value="Genomic_DNA"/>
</dbReference>
<dbReference type="KEGG" id="gak:X907_2523"/>
<organism evidence="1 2">
    <name type="scientific">Glycocaulis alkaliphilus</name>
    <dbReference type="NCBI Taxonomy" id="1434191"/>
    <lineage>
        <taxon>Bacteria</taxon>
        <taxon>Pseudomonadati</taxon>
        <taxon>Pseudomonadota</taxon>
        <taxon>Alphaproteobacteria</taxon>
        <taxon>Maricaulales</taxon>
        <taxon>Maricaulaceae</taxon>
        <taxon>Glycocaulis</taxon>
    </lineage>
</organism>
<name>A0A3T0ECL5_9PROT</name>
<reference evidence="1 2" key="1">
    <citation type="submission" date="2016-12" db="EMBL/GenBank/DDBJ databases">
        <title>The genome of dimorphic prosthecate Glycocaulis alkaliphilus 6b-8t, isolated from crude oil dictates its adaptability in petroleum environments.</title>
        <authorList>
            <person name="Wu X.-L."/>
            <person name="Geng S."/>
        </authorList>
    </citation>
    <scope>NUCLEOTIDE SEQUENCE [LARGE SCALE GENOMIC DNA]</scope>
    <source>
        <strain evidence="1 2">6B-8</strain>
    </source>
</reference>
<sequence length="135" mass="14259">MPRAGIAVLALASLVAVPAPTFAQALSSGDYERCTVYRPDGSRAGFSNACLERQRASIRRYSNQGNQGNQGYGYAPVPVYGAASYPCPSWANNGRGYSSTTRPGSYGVVYGTFNSAFNGQACIPNSGNQFLRGVN</sequence>
<keyword evidence="2" id="KW-1185">Reference proteome</keyword>
<evidence type="ECO:0000313" key="2">
    <source>
        <dbReference type="Proteomes" id="UP000286954"/>
    </source>
</evidence>
<evidence type="ECO:0000313" key="1">
    <source>
        <dbReference type="EMBL" id="AZU05037.1"/>
    </source>
</evidence>
<gene>
    <name evidence="1" type="ORF">X907_2523</name>
</gene>
<dbReference type="Proteomes" id="UP000286954">
    <property type="component" value="Chromosome"/>
</dbReference>
<protein>
    <submittedName>
        <fullName evidence="1">Uncharacterized protein</fullName>
    </submittedName>
</protein>
<proteinExistence type="predicted"/>